<dbReference type="GO" id="GO:0006367">
    <property type="term" value="P:transcription initiation at RNA polymerase II promoter"/>
    <property type="evidence" value="ECO:0007669"/>
    <property type="project" value="InterPro"/>
</dbReference>
<feature type="region of interest" description="Disordered" evidence="5">
    <location>
        <begin position="232"/>
        <end position="263"/>
    </location>
</feature>
<evidence type="ECO:0000313" key="6">
    <source>
        <dbReference type="EMBL" id="CCJ29749.1"/>
    </source>
</evidence>
<evidence type="ECO:0000313" key="7">
    <source>
        <dbReference type="Proteomes" id="UP000010422"/>
    </source>
</evidence>
<evidence type="ECO:0000256" key="2">
    <source>
        <dbReference type="ARBA" id="ARBA00010059"/>
    </source>
</evidence>
<dbReference type="Gene3D" id="2.30.18.10">
    <property type="entry name" value="Transcription factor IIA (TFIIA), beta-barrel domain"/>
    <property type="match status" value="1"/>
</dbReference>
<proteinExistence type="inferred from homology"/>
<dbReference type="FunCoup" id="L0PCC2">
    <property type="interactions" value="330"/>
</dbReference>
<reference evidence="6 7" key="1">
    <citation type="journal article" date="2012" name="MBio">
        <title>De novo assembly of the Pneumocystis jirovecii genome from a single bronchoalveolar lavage fluid specimen from a patient.</title>
        <authorList>
            <person name="Cisse O.H."/>
            <person name="Pagni M."/>
            <person name="Hauser P.M."/>
        </authorList>
    </citation>
    <scope>NUCLEOTIDE SEQUENCE [LARGE SCALE GENOMIC DNA]</scope>
    <source>
        <strain evidence="6 7">SE8</strain>
    </source>
</reference>
<dbReference type="SMART" id="SM01371">
    <property type="entry name" value="TFIIA"/>
    <property type="match status" value="1"/>
</dbReference>
<dbReference type="CDD" id="cd07976">
    <property type="entry name" value="TFIIA_alpha_beta_like"/>
    <property type="match status" value="1"/>
</dbReference>
<comment type="similarity">
    <text evidence="2">Belongs to the TFIIA subunit 1 family.</text>
</comment>
<organism evidence="7">
    <name type="scientific">Pneumocystis jirovecii</name>
    <name type="common">Human pneumocystis pneumonia agent</name>
    <dbReference type="NCBI Taxonomy" id="42068"/>
    <lineage>
        <taxon>Eukaryota</taxon>
        <taxon>Fungi</taxon>
        <taxon>Dikarya</taxon>
        <taxon>Ascomycota</taxon>
        <taxon>Taphrinomycotina</taxon>
        <taxon>Pneumocystomycetes</taxon>
        <taxon>Pneumocystaceae</taxon>
        <taxon>Pneumocystis</taxon>
    </lineage>
</organism>
<dbReference type="PANTHER" id="PTHR12694">
    <property type="entry name" value="TRANSCRIPTION INITIATION FACTOR IIA SUBUNIT 1"/>
    <property type="match status" value="1"/>
</dbReference>
<dbReference type="EMBL" id="CAKM01000212">
    <property type="protein sequence ID" value="CCJ29749.1"/>
    <property type="molecule type" value="Genomic_DNA"/>
</dbReference>
<gene>
    <name evidence="6" type="ORF">PNEJI1_003210</name>
</gene>
<protein>
    <submittedName>
        <fullName evidence="6">Uncharacterized protein</fullName>
    </submittedName>
</protein>
<dbReference type="STRING" id="1209962.L0PCC2"/>
<accession>L0PCC2</accession>
<comment type="subcellular location">
    <subcellularLocation>
        <location evidence="1">Nucleus</location>
    </subcellularLocation>
</comment>
<dbReference type="InterPro" id="IPR004855">
    <property type="entry name" value="TFIIA_asu/bsu"/>
</dbReference>
<keyword evidence="3" id="KW-0804">Transcription</keyword>
<dbReference type="Pfam" id="PF03153">
    <property type="entry name" value="TFIIA"/>
    <property type="match status" value="2"/>
</dbReference>
<dbReference type="PANTHER" id="PTHR12694:SF8">
    <property type="entry name" value="TRANSCRIPTION INITIATION FACTOR IIA SUBUNIT 1"/>
    <property type="match status" value="1"/>
</dbReference>
<dbReference type="GO" id="GO:0005672">
    <property type="term" value="C:transcription factor TFIIA complex"/>
    <property type="evidence" value="ECO:0007669"/>
    <property type="project" value="InterPro"/>
</dbReference>
<keyword evidence="4" id="KW-0539">Nucleus</keyword>
<name>L0PCC2_PNEJI</name>
<dbReference type="InParanoid" id="L0PCC2"/>
<dbReference type="Proteomes" id="UP000010422">
    <property type="component" value="Unassembled WGS sequence"/>
</dbReference>
<dbReference type="VEuPathDB" id="FungiDB:PNEJI1_003210"/>
<dbReference type="AlphaFoldDB" id="L0PCC2"/>
<dbReference type="SUPFAM" id="SSF47396">
    <property type="entry name" value="Transcription factor IIA (TFIIA), alpha-helical domain"/>
    <property type="match status" value="1"/>
</dbReference>
<dbReference type="Gene3D" id="1.10.287.100">
    <property type="match status" value="1"/>
</dbReference>
<comment type="caution">
    <text evidence="6">The sequence shown here is derived from an EMBL/GenBank/DDBJ whole genome shotgun (WGS) entry which is preliminary data.</text>
</comment>
<dbReference type="InterPro" id="IPR009088">
    <property type="entry name" value="TFIIA_b-brl"/>
</dbReference>
<feature type="compositionally biased region" description="Polar residues" evidence="5">
    <location>
        <begin position="232"/>
        <end position="253"/>
    </location>
</feature>
<evidence type="ECO:0000256" key="3">
    <source>
        <dbReference type="ARBA" id="ARBA00023163"/>
    </source>
</evidence>
<evidence type="ECO:0000256" key="4">
    <source>
        <dbReference type="ARBA" id="ARBA00023242"/>
    </source>
</evidence>
<evidence type="ECO:0000256" key="1">
    <source>
        <dbReference type="ARBA" id="ARBA00004123"/>
    </source>
</evidence>
<evidence type="ECO:0000256" key="5">
    <source>
        <dbReference type="SAM" id="MobiDB-lite"/>
    </source>
</evidence>
<sequence>MSNSIVGEIYQDIISDVIQASQHDFEEYGIDPSVLAELKQIWQARLATTNVARFPWTQPLMADIEPKPKMEPPLLSNPAMSAMRAAQQIQQLAEVQQRRFYTETFGAIHDGRKYLPQTDGLVDFQDKIINGIDQLNKENSFLKESVSISLNTPPVSINKSENTSTEGSATCFSKESSNVLFDNSSTLLTTKQIDASLNEALLRVHECTVSQSAEHPVDMSLHLVQPSVSLTQTDGMDSDSINSDLDSEPNSNPEDGPENDDNGQLVLCLYDKVQRTKNKWKCVLKDGIIGMGGKDYLFMRANGEFEW</sequence>
<dbReference type="SUPFAM" id="SSF50784">
    <property type="entry name" value="Transcription factor IIA (TFIIA), beta-barrel domain"/>
    <property type="match status" value="1"/>
</dbReference>